<feature type="compositionally biased region" description="Polar residues" evidence="13">
    <location>
        <begin position="69"/>
        <end position="87"/>
    </location>
</feature>
<keyword evidence="15" id="KW-0732">Signal</keyword>
<name>A0A8J5TK23_HOMAM</name>
<evidence type="ECO:0000256" key="4">
    <source>
        <dbReference type="ARBA" id="ARBA00022475"/>
    </source>
</evidence>
<reference evidence="17" key="1">
    <citation type="journal article" date="2021" name="Sci. Adv.">
        <title>The American lobster genome reveals insights on longevity, neural, and immune adaptations.</title>
        <authorList>
            <person name="Polinski J.M."/>
            <person name="Zimin A.V."/>
            <person name="Clark K.F."/>
            <person name="Kohn A.B."/>
            <person name="Sadowski N."/>
            <person name="Timp W."/>
            <person name="Ptitsyn A."/>
            <person name="Khanna P."/>
            <person name="Romanova D.Y."/>
            <person name="Williams P."/>
            <person name="Greenwood S.J."/>
            <person name="Moroz L.L."/>
            <person name="Walt D.R."/>
            <person name="Bodnar A.G."/>
        </authorList>
    </citation>
    <scope>NUCLEOTIDE SEQUENCE</scope>
    <source>
        <strain evidence="17">GMGI-L3</strain>
    </source>
</reference>
<evidence type="ECO:0000256" key="9">
    <source>
        <dbReference type="ARBA" id="ARBA00023170"/>
    </source>
</evidence>
<evidence type="ECO:0000256" key="3">
    <source>
        <dbReference type="ARBA" id="ARBA00022448"/>
    </source>
</evidence>
<sequence length="711" mass="79125">MRGTRMVLTLIICSIICVAGLTNSQEHLAHDTTLVELNSANLSQVERMTPGVRNQLVSLAENKCHEQPPASTSKHAASQHSCTSPASTDLVHKRPSAKLESDTSPVTVRDKIKNINKVLFDRYEKEETSADMLDAASLSRMLVAVVEEEMEECNVVVAYDAAYSHPAVLHRLLLLPNARQVVKVNKTQDLLEIVWVSSGCSGYVFLLQQLDPLLTFVNTHPNSWDYHGRYLFVVPSRDDLESLALSEKGKKTEHIAGATESGAEGEWGVYMNQLYWSQGVKRVTTWRGHRFTSQVNLFPDKLRDLQGAVLKAVTFEWKPSVFYQRAKNGTVLLRYGIDIGVVKTLAQVLNFTIQFEEPPEGELWGREENGTWSGMMGKLSRNEVDLGMVDLYMTIIRVGILDYSASYDSELSCFMARTEPPLPRWQALAYPFQGITWLAILIGLIISGPVLYLLARGSAVCGEEMKSLQSLSFSCYYALGLHCCEAQVTLPQMKSTRVFIIFLWLYTITITIAYSTNLTAFLMVTKPPSIMETIKELHASGLEVSGVGKFYGDALASASDPYLQSLKDRFQDYSTAEDIFSGVLEGKAVMLQNRPYLEFVAATKFPSRGASRMRLMKECFAPFSIALGLQRHSPLKRKFDQGQKESEGGVVVAGETQDRGVRGGARGGGVPLSLDHLQGIFFVIVMGWIATVLIFLVEITLKERESSRDHL</sequence>
<dbReference type="PANTHER" id="PTHR42643:SF24">
    <property type="entry name" value="IONOTROPIC RECEPTOR 60A"/>
    <property type="match status" value="1"/>
</dbReference>
<evidence type="ECO:0000313" key="17">
    <source>
        <dbReference type="EMBL" id="KAG7173507.1"/>
    </source>
</evidence>
<evidence type="ECO:0000256" key="6">
    <source>
        <dbReference type="ARBA" id="ARBA00022989"/>
    </source>
</evidence>
<evidence type="ECO:0000256" key="14">
    <source>
        <dbReference type="SAM" id="Phobius"/>
    </source>
</evidence>
<feature type="transmembrane region" description="Helical" evidence="14">
    <location>
        <begin position="434"/>
        <end position="455"/>
    </location>
</feature>
<gene>
    <name evidence="17" type="primary">Grid2-L23</name>
    <name evidence="17" type="ORF">Hamer_G020130</name>
</gene>
<evidence type="ECO:0000256" key="13">
    <source>
        <dbReference type="SAM" id="MobiDB-lite"/>
    </source>
</evidence>
<evidence type="ECO:0000256" key="2">
    <source>
        <dbReference type="ARBA" id="ARBA00008685"/>
    </source>
</evidence>
<dbReference type="Proteomes" id="UP000747542">
    <property type="component" value="Unassembled WGS sequence"/>
</dbReference>
<evidence type="ECO:0000256" key="7">
    <source>
        <dbReference type="ARBA" id="ARBA00023065"/>
    </source>
</evidence>
<feature type="region of interest" description="Disordered" evidence="13">
    <location>
        <begin position="64"/>
        <end position="105"/>
    </location>
</feature>
<dbReference type="GO" id="GO:0015276">
    <property type="term" value="F:ligand-gated monoatomic ion channel activity"/>
    <property type="evidence" value="ECO:0007669"/>
    <property type="project" value="InterPro"/>
</dbReference>
<feature type="transmembrane region" description="Helical" evidence="14">
    <location>
        <begin position="498"/>
        <end position="524"/>
    </location>
</feature>
<dbReference type="GO" id="GO:0005886">
    <property type="term" value="C:plasma membrane"/>
    <property type="evidence" value="ECO:0007669"/>
    <property type="project" value="UniProtKB-SubCell"/>
</dbReference>
<evidence type="ECO:0000256" key="5">
    <source>
        <dbReference type="ARBA" id="ARBA00022692"/>
    </source>
</evidence>
<dbReference type="PANTHER" id="PTHR42643">
    <property type="entry name" value="IONOTROPIC RECEPTOR 20A-RELATED"/>
    <property type="match status" value="1"/>
</dbReference>
<evidence type="ECO:0000259" key="16">
    <source>
        <dbReference type="SMART" id="SM00918"/>
    </source>
</evidence>
<dbReference type="InterPro" id="IPR052192">
    <property type="entry name" value="Insect_Ionotropic_Sensory_Rcpt"/>
</dbReference>
<evidence type="ECO:0000313" key="18">
    <source>
        <dbReference type="Proteomes" id="UP000747542"/>
    </source>
</evidence>
<comment type="subcellular location">
    <subcellularLocation>
        <location evidence="1">Cell membrane</location>
        <topology evidence="1">Multi-pass membrane protein</topology>
    </subcellularLocation>
</comment>
<dbReference type="EMBL" id="JAHLQT010009549">
    <property type="protein sequence ID" value="KAG7173507.1"/>
    <property type="molecule type" value="Genomic_DNA"/>
</dbReference>
<dbReference type="SMART" id="SM00918">
    <property type="entry name" value="Lig_chan-Glu_bd"/>
    <property type="match status" value="1"/>
</dbReference>
<evidence type="ECO:0000256" key="11">
    <source>
        <dbReference type="ARBA" id="ARBA00023286"/>
    </source>
</evidence>
<accession>A0A8J5TK23</accession>
<keyword evidence="4" id="KW-1003">Cell membrane</keyword>
<keyword evidence="6 14" id="KW-1133">Transmembrane helix</keyword>
<dbReference type="SUPFAM" id="SSF53850">
    <property type="entry name" value="Periplasmic binding protein-like II"/>
    <property type="match status" value="1"/>
</dbReference>
<dbReference type="Gene3D" id="1.10.287.70">
    <property type="match status" value="1"/>
</dbReference>
<dbReference type="AlphaFoldDB" id="A0A8J5TK23"/>
<comment type="similarity">
    <text evidence="2">Belongs to the glutamate-gated ion channel (TC 1.A.10.1) family.</text>
</comment>
<dbReference type="Gene3D" id="3.40.190.10">
    <property type="entry name" value="Periplasmic binding protein-like II"/>
    <property type="match status" value="1"/>
</dbReference>
<feature type="transmembrane region" description="Helical" evidence="14">
    <location>
        <begin position="680"/>
        <end position="701"/>
    </location>
</feature>
<proteinExistence type="inferred from homology"/>
<keyword evidence="5 14" id="KW-0812">Transmembrane</keyword>
<dbReference type="InterPro" id="IPR001320">
    <property type="entry name" value="Iontro_rcpt_C"/>
</dbReference>
<protein>
    <submittedName>
        <fullName evidence="17">Glutamate receptor ionotropic, delta-2-like 23</fullName>
    </submittedName>
</protein>
<keyword evidence="11" id="KW-1071">Ligand-gated ion channel</keyword>
<feature type="signal peptide" evidence="15">
    <location>
        <begin position="1"/>
        <end position="24"/>
    </location>
</feature>
<keyword evidence="10" id="KW-0325">Glycoprotein</keyword>
<keyword evidence="9 17" id="KW-0675">Receptor</keyword>
<keyword evidence="18" id="KW-1185">Reference proteome</keyword>
<evidence type="ECO:0000256" key="8">
    <source>
        <dbReference type="ARBA" id="ARBA00023136"/>
    </source>
</evidence>
<organism evidence="17 18">
    <name type="scientific">Homarus americanus</name>
    <name type="common">American lobster</name>
    <dbReference type="NCBI Taxonomy" id="6706"/>
    <lineage>
        <taxon>Eukaryota</taxon>
        <taxon>Metazoa</taxon>
        <taxon>Ecdysozoa</taxon>
        <taxon>Arthropoda</taxon>
        <taxon>Crustacea</taxon>
        <taxon>Multicrustacea</taxon>
        <taxon>Malacostraca</taxon>
        <taxon>Eumalacostraca</taxon>
        <taxon>Eucarida</taxon>
        <taxon>Decapoda</taxon>
        <taxon>Pleocyemata</taxon>
        <taxon>Astacidea</taxon>
        <taxon>Nephropoidea</taxon>
        <taxon>Nephropidae</taxon>
        <taxon>Homarus</taxon>
    </lineage>
</organism>
<evidence type="ECO:0000256" key="15">
    <source>
        <dbReference type="SAM" id="SignalP"/>
    </source>
</evidence>
<evidence type="ECO:0000256" key="10">
    <source>
        <dbReference type="ARBA" id="ARBA00023180"/>
    </source>
</evidence>
<dbReference type="Pfam" id="PF00060">
    <property type="entry name" value="Lig_chan"/>
    <property type="match status" value="1"/>
</dbReference>
<evidence type="ECO:0000256" key="1">
    <source>
        <dbReference type="ARBA" id="ARBA00004651"/>
    </source>
</evidence>
<feature type="chain" id="PRO_5035148069" evidence="15">
    <location>
        <begin position="25"/>
        <end position="711"/>
    </location>
</feature>
<dbReference type="InterPro" id="IPR019594">
    <property type="entry name" value="Glu/Gly-bd"/>
</dbReference>
<keyword evidence="8 14" id="KW-0472">Membrane</keyword>
<keyword evidence="7" id="KW-0406">Ion transport</keyword>
<evidence type="ECO:0000256" key="12">
    <source>
        <dbReference type="ARBA" id="ARBA00023303"/>
    </source>
</evidence>
<dbReference type="GO" id="GO:0050906">
    <property type="term" value="P:detection of stimulus involved in sensory perception"/>
    <property type="evidence" value="ECO:0007669"/>
    <property type="project" value="UniProtKB-ARBA"/>
</dbReference>
<comment type="caution">
    <text evidence="17">The sequence shown here is derived from an EMBL/GenBank/DDBJ whole genome shotgun (WGS) entry which is preliminary data.</text>
</comment>
<keyword evidence="12" id="KW-0407">Ion channel</keyword>
<keyword evidence="3" id="KW-0813">Transport</keyword>
<feature type="domain" description="Ionotropic glutamate receptor L-glutamate and glycine-binding" evidence="16">
    <location>
        <begin position="319"/>
        <end position="381"/>
    </location>
</feature>
<dbReference type="Pfam" id="PF10613">
    <property type="entry name" value="Lig_chan-Glu_bd"/>
    <property type="match status" value="1"/>
</dbReference>
<feature type="non-terminal residue" evidence="17">
    <location>
        <position position="1"/>
    </location>
</feature>